<dbReference type="STRING" id="1330018.A0A167K3R1"/>
<evidence type="ECO:0000256" key="7">
    <source>
        <dbReference type="ARBA" id="ARBA00022989"/>
    </source>
</evidence>
<organism evidence="12 13">
    <name type="scientific">Calocera viscosa (strain TUFC12733)</name>
    <dbReference type="NCBI Taxonomy" id="1330018"/>
    <lineage>
        <taxon>Eukaryota</taxon>
        <taxon>Fungi</taxon>
        <taxon>Dikarya</taxon>
        <taxon>Basidiomycota</taxon>
        <taxon>Agaricomycotina</taxon>
        <taxon>Dacrymycetes</taxon>
        <taxon>Dacrymycetales</taxon>
        <taxon>Dacrymycetaceae</taxon>
        <taxon>Calocera</taxon>
    </lineage>
</organism>
<keyword evidence="7 11" id="KW-1133">Transmembrane helix</keyword>
<gene>
    <name evidence="12" type="ORF">CALVIDRAFT_581489</name>
</gene>
<dbReference type="Proteomes" id="UP000076738">
    <property type="component" value="Unassembled WGS sequence"/>
</dbReference>
<dbReference type="EMBL" id="KV417296">
    <property type="protein sequence ID" value="KZO94226.1"/>
    <property type="molecule type" value="Genomic_DNA"/>
</dbReference>
<dbReference type="PANTHER" id="PTHR21072:SF13">
    <property type="entry name" value="GPI TRANSAMIDASE COMPONENT PIG-S"/>
    <property type="match status" value="1"/>
</dbReference>
<evidence type="ECO:0000313" key="13">
    <source>
        <dbReference type="Proteomes" id="UP000076738"/>
    </source>
</evidence>
<keyword evidence="6" id="KW-0256">Endoplasmic reticulum</keyword>
<accession>A0A167K3R1</accession>
<evidence type="ECO:0000256" key="10">
    <source>
        <dbReference type="SAM" id="MobiDB-lite"/>
    </source>
</evidence>
<keyword evidence="9" id="KW-0325">Glycoprotein</keyword>
<evidence type="ECO:0000256" key="2">
    <source>
        <dbReference type="ARBA" id="ARBA00004687"/>
    </source>
</evidence>
<keyword evidence="5 11" id="KW-0812">Transmembrane</keyword>
<dbReference type="Pfam" id="PF10510">
    <property type="entry name" value="PIG-S"/>
    <property type="match status" value="2"/>
</dbReference>
<feature type="transmembrane region" description="Helical" evidence="11">
    <location>
        <begin position="37"/>
        <end position="56"/>
    </location>
</feature>
<dbReference type="PANTHER" id="PTHR21072">
    <property type="entry name" value="GPI TRANSAMIDASE COMPONENT PIG-S"/>
    <property type="match status" value="1"/>
</dbReference>
<evidence type="ECO:0000256" key="3">
    <source>
        <dbReference type="ARBA" id="ARBA00005316"/>
    </source>
</evidence>
<dbReference type="AlphaFoldDB" id="A0A167K3R1"/>
<keyword evidence="4" id="KW-0337">GPI-anchor biosynthesis</keyword>
<evidence type="ECO:0000256" key="4">
    <source>
        <dbReference type="ARBA" id="ARBA00022502"/>
    </source>
</evidence>
<dbReference type="GO" id="GO:0042765">
    <property type="term" value="C:GPI-anchor transamidase complex"/>
    <property type="evidence" value="ECO:0007669"/>
    <property type="project" value="InterPro"/>
</dbReference>
<dbReference type="GO" id="GO:0016255">
    <property type="term" value="P:attachment of GPI anchor to protein"/>
    <property type="evidence" value="ECO:0007669"/>
    <property type="project" value="InterPro"/>
</dbReference>
<dbReference type="UniPathway" id="UPA00196"/>
<dbReference type="GO" id="GO:0006506">
    <property type="term" value="P:GPI anchor biosynthetic process"/>
    <property type="evidence" value="ECO:0007669"/>
    <property type="project" value="UniProtKB-UniPathway"/>
</dbReference>
<feature type="compositionally biased region" description="Basic and acidic residues" evidence="10">
    <location>
        <begin position="12"/>
        <end position="22"/>
    </location>
</feature>
<feature type="region of interest" description="Disordered" evidence="10">
    <location>
        <begin position="1"/>
        <end position="27"/>
    </location>
</feature>
<proteinExistence type="inferred from homology"/>
<evidence type="ECO:0000256" key="5">
    <source>
        <dbReference type="ARBA" id="ARBA00022692"/>
    </source>
</evidence>
<protein>
    <recommendedName>
        <fullName evidence="14">GPI transamidase component PIG-S</fullName>
    </recommendedName>
</protein>
<comment type="similarity">
    <text evidence="3">Belongs to the PIGS family.</text>
</comment>
<comment type="pathway">
    <text evidence="2">Glycolipid biosynthesis; glycosylphosphatidylinositol-anchor biosynthesis.</text>
</comment>
<sequence length="514" mass="57012">MAAVDTPSHTGQGREEKAREEGLSLGHPVHSDPTRRWIVASYWLVVVLVLPVWYYMTSIERLQLPTERIEQLGYEEVAFPIKIDVDLGDIYDPELGRTYDHKLTQDLARLELFSTGEFPPLEFQISTSTPQNLDDPCQNMAIDEEEDSYLSETLRDLIAPYSNMMLHPPAAESRIAQYSPTYRLAFTLLNEDASVGGAATGWEVQQALAQYIRLTLAQLSALHNFTIESQVQYFGGLTFDPEGPLVDDKGVQRWTLSEEQMSVFVNSAEWTLTSGVSNDPVLHFILFIPSADRRPLITHNTIPGQRNDSFILPQWGGVVIHNPAQHSAAPNTFLSAHDLSGPFRIFRSQLSALLGVPQFPPQVVSLDHPKSPVTAWQLDALKRRRAVENIRNSADALRSIVSLVHQIENMPVGHDVLGQVDGALAALDATTGATTSLSSLSKILAHSIDAFVLSSKAFFNPAMIGLLYYPTEHKYAVYTPLFAPVAVPLIVALVREIKAARERRRAAAGKQKTE</sequence>
<reference evidence="12 13" key="1">
    <citation type="journal article" date="2016" name="Mol. Biol. Evol.">
        <title>Comparative Genomics of Early-Diverging Mushroom-Forming Fungi Provides Insights into the Origins of Lignocellulose Decay Capabilities.</title>
        <authorList>
            <person name="Nagy L.G."/>
            <person name="Riley R."/>
            <person name="Tritt A."/>
            <person name="Adam C."/>
            <person name="Daum C."/>
            <person name="Floudas D."/>
            <person name="Sun H."/>
            <person name="Yadav J.S."/>
            <person name="Pangilinan J."/>
            <person name="Larsson K.H."/>
            <person name="Matsuura K."/>
            <person name="Barry K."/>
            <person name="Labutti K."/>
            <person name="Kuo R."/>
            <person name="Ohm R.A."/>
            <person name="Bhattacharya S.S."/>
            <person name="Shirouzu T."/>
            <person name="Yoshinaga Y."/>
            <person name="Martin F.M."/>
            <person name="Grigoriev I.V."/>
            <person name="Hibbett D.S."/>
        </authorList>
    </citation>
    <scope>NUCLEOTIDE SEQUENCE [LARGE SCALE GENOMIC DNA]</scope>
    <source>
        <strain evidence="12 13">TUFC12733</strain>
    </source>
</reference>
<comment type="subcellular location">
    <subcellularLocation>
        <location evidence="1">Endoplasmic reticulum membrane</location>
        <topology evidence="1">Multi-pass membrane protein</topology>
    </subcellularLocation>
</comment>
<evidence type="ECO:0000256" key="11">
    <source>
        <dbReference type="SAM" id="Phobius"/>
    </source>
</evidence>
<evidence type="ECO:0000313" key="12">
    <source>
        <dbReference type="EMBL" id="KZO94226.1"/>
    </source>
</evidence>
<evidence type="ECO:0000256" key="9">
    <source>
        <dbReference type="ARBA" id="ARBA00023180"/>
    </source>
</evidence>
<dbReference type="InterPro" id="IPR019540">
    <property type="entry name" value="PtdIno-glycan_biosynth_class_S"/>
</dbReference>
<dbReference type="OrthoDB" id="28748at2759"/>
<evidence type="ECO:0008006" key="14">
    <source>
        <dbReference type="Google" id="ProtNLM"/>
    </source>
</evidence>
<keyword evidence="13" id="KW-1185">Reference proteome</keyword>
<name>A0A167K3R1_CALVF</name>
<evidence type="ECO:0000256" key="6">
    <source>
        <dbReference type="ARBA" id="ARBA00022824"/>
    </source>
</evidence>
<keyword evidence="8 11" id="KW-0472">Membrane</keyword>
<feature type="transmembrane region" description="Helical" evidence="11">
    <location>
        <begin position="475"/>
        <end position="494"/>
    </location>
</feature>
<evidence type="ECO:0000256" key="1">
    <source>
        <dbReference type="ARBA" id="ARBA00004477"/>
    </source>
</evidence>
<evidence type="ECO:0000256" key="8">
    <source>
        <dbReference type="ARBA" id="ARBA00023136"/>
    </source>
</evidence>